<keyword evidence="2" id="KW-1133">Transmembrane helix</keyword>
<feature type="transmembrane region" description="Helical" evidence="2">
    <location>
        <begin position="32"/>
        <end position="56"/>
    </location>
</feature>
<protein>
    <submittedName>
        <fullName evidence="4">Bacterial sugar transferase family protein</fullName>
    </submittedName>
</protein>
<keyword evidence="5" id="KW-1185">Reference proteome</keyword>
<dbReference type="eggNOG" id="COG2148">
    <property type="taxonomic scope" value="Bacteria"/>
</dbReference>
<dbReference type="Proteomes" id="UP000005444">
    <property type="component" value="Chromosome"/>
</dbReference>
<evidence type="ECO:0000256" key="2">
    <source>
        <dbReference type="SAM" id="Phobius"/>
    </source>
</evidence>
<evidence type="ECO:0000256" key="1">
    <source>
        <dbReference type="ARBA" id="ARBA00006464"/>
    </source>
</evidence>
<reference evidence="4 5" key="1">
    <citation type="journal article" date="2012" name="J. Bacteriol.">
        <title>Complete Genome Sequence of the Beer Spoilage Organism Pediococcus claussenii ATCC BAA-344T.</title>
        <authorList>
            <person name="Pittet V."/>
            <person name="Abegunde T."/>
            <person name="Marfleet T."/>
            <person name="Haakensen M."/>
            <person name="Morrow K."/>
            <person name="Jayaprakash T."/>
            <person name="Schroeder K."/>
            <person name="Trost B."/>
            <person name="Byrns S."/>
            <person name="Bergsveinson J."/>
            <person name="Kusalik A."/>
            <person name="Ziola B."/>
        </authorList>
    </citation>
    <scope>NUCLEOTIDE SEQUENCE [LARGE SCALE GENOMIC DNA]</scope>
    <source>
        <strain evidence="4 5">ATCC BAA-344</strain>
    </source>
</reference>
<comment type="similarity">
    <text evidence="1">Belongs to the bacterial sugar transferase family.</text>
</comment>
<gene>
    <name evidence="4" type="ordered locus">PECL_1257</name>
</gene>
<dbReference type="STRING" id="701521.PECL_1257"/>
<dbReference type="EMBL" id="CP003137">
    <property type="protein sequence ID" value="AEV95489.1"/>
    <property type="molecule type" value="Genomic_DNA"/>
</dbReference>
<dbReference type="AlphaFoldDB" id="G8PE04"/>
<evidence type="ECO:0000313" key="5">
    <source>
        <dbReference type="Proteomes" id="UP000005444"/>
    </source>
</evidence>
<keyword evidence="2" id="KW-0812">Transmembrane</keyword>
<organism evidence="4 5">
    <name type="scientific">Pediococcus claussenii (strain ATCC BAA-344 / DSM 14800 / JCM 18046 / KCTC 3811 / LMG 21948 / P06)</name>
    <dbReference type="NCBI Taxonomy" id="701521"/>
    <lineage>
        <taxon>Bacteria</taxon>
        <taxon>Bacillati</taxon>
        <taxon>Bacillota</taxon>
        <taxon>Bacilli</taxon>
        <taxon>Lactobacillales</taxon>
        <taxon>Lactobacillaceae</taxon>
        <taxon>Pediococcus</taxon>
    </lineage>
</organism>
<dbReference type="HOGENOM" id="CLU_024920_1_0_9"/>
<dbReference type="GO" id="GO:0016780">
    <property type="term" value="F:phosphotransferase activity, for other substituted phosphate groups"/>
    <property type="evidence" value="ECO:0007669"/>
    <property type="project" value="TreeGrafter"/>
</dbReference>
<name>G8PE04_PEDCP</name>
<keyword evidence="2" id="KW-0472">Membrane</keyword>
<dbReference type="PANTHER" id="PTHR30576">
    <property type="entry name" value="COLANIC BIOSYNTHESIS UDP-GLUCOSE LIPID CARRIER TRANSFERASE"/>
    <property type="match status" value="1"/>
</dbReference>
<keyword evidence="4" id="KW-0808">Transferase</keyword>
<evidence type="ECO:0000259" key="3">
    <source>
        <dbReference type="Pfam" id="PF02397"/>
    </source>
</evidence>
<evidence type="ECO:0000313" key="4">
    <source>
        <dbReference type="EMBL" id="AEV95489.1"/>
    </source>
</evidence>
<proteinExistence type="inferred from homology"/>
<dbReference type="PATRIC" id="fig|701521.8.peg.1169"/>
<accession>G8PE04</accession>
<dbReference type="Pfam" id="PF02397">
    <property type="entry name" value="Bac_transf"/>
    <property type="match status" value="1"/>
</dbReference>
<dbReference type="PANTHER" id="PTHR30576:SF0">
    <property type="entry name" value="UNDECAPRENYL-PHOSPHATE N-ACETYLGALACTOSAMINYL 1-PHOSPHATE TRANSFERASE-RELATED"/>
    <property type="match status" value="1"/>
</dbReference>
<feature type="domain" description="Bacterial sugar transferase" evidence="3">
    <location>
        <begin position="30"/>
        <end position="218"/>
    </location>
</feature>
<dbReference type="RefSeq" id="WP_014215685.1">
    <property type="nucleotide sequence ID" value="NC_016605.1"/>
</dbReference>
<dbReference type="KEGG" id="pce:PECL_1257"/>
<dbReference type="InterPro" id="IPR003362">
    <property type="entry name" value="Bact_transf"/>
</dbReference>
<sequence>MVIIVIKDNEFTLLEEYQNQSRRFVYRFLKRTFDIVASLLGLLLLFPVFLIVSLAIKKEDVNGPVFYFQYRVGRHGKRFKMYKFRSMVVNADKILDSLAEKNEVDGAMFKMKNDPRVTHVGNFIRRHSIDELPQLVNVLIGDMSLVGTRPPLIREVSEYTEYEKKRLVVKPGCTGLWQVSGRNDLDFKEMVDLDIEYISRSSLALDITILLRTVLIMIKPNSAY</sequence>